<reference evidence="2" key="1">
    <citation type="journal article" date="2022" name="Mol. Ecol. Resour.">
        <title>The genomes of chicory, endive, great burdock and yacon provide insights into Asteraceae palaeo-polyploidization history and plant inulin production.</title>
        <authorList>
            <person name="Fan W."/>
            <person name="Wang S."/>
            <person name="Wang H."/>
            <person name="Wang A."/>
            <person name="Jiang F."/>
            <person name="Liu H."/>
            <person name="Zhao H."/>
            <person name="Xu D."/>
            <person name="Zhang Y."/>
        </authorList>
    </citation>
    <scope>NUCLEOTIDE SEQUENCE [LARGE SCALE GENOMIC DNA]</scope>
    <source>
        <strain evidence="2">cv. Yunnan</strain>
    </source>
</reference>
<evidence type="ECO:0000313" key="1">
    <source>
        <dbReference type="EMBL" id="KAI3819570.1"/>
    </source>
</evidence>
<organism evidence="1 2">
    <name type="scientific">Smallanthus sonchifolius</name>
    <dbReference type="NCBI Taxonomy" id="185202"/>
    <lineage>
        <taxon>Eukaryota</taxon>
        <taxon>Viridiplantae</taxon>
        <taxon>Streptophyta</taxon>
        <taxon>Embryophyta</taxon>
        <taxon>Tracheophyta</taxon>
        <taxon>Spermatophyta</taxon>
        <taxon>Magnoliopsida</taxon>
        <taxon>eudicotyledons</taxon>
        <taxon>Gunneridae</taxon>
        <taxon>Pentapetalae</taxon>
        <taxon>asterids</taxon>
        <taxon>campanulids</taxon>
        <taxon>Asterales</taxon>
        <taxon>Asteraceae</taxon>
        <taxon>Asteroideae</taxon>
        <taxon>Heliantheae alliance</taxon>
        <taxon>Millerieae</taxon>
        <taxon>Smallanthus</taxon>
    </lineage>
</organism>
<reference evidence="1 2" key="2">
    <citation type="journal article" date="2022" name="Mol. Ecol. Resour.">
        <title>The genomes of chicory, endive, great burdock and yacon provide insights into Asteraceae paleo-polyploidization history and plant inulin production.</title>
        <authorList>
            <person name="Fan W."/>
            <person name="Wang S."/>
            <person name="Wang H."/>
            <person name="Wang A."/>
            <person name="Jiang F."/>
            <person name="Liu H."/>
            <person name="Zhao H."/>
            <person name="Xu D."/>
            <person name="Zhang Y."/>
        </authorList>
    </citation>
    <scope>NUCLEOTIDE SEQUENCE [LARGE SCALE GENOMIC DNA]</scope>
    <source>
        <strain evidence="2">cv. Yunnan</strain>
        <tissue evidence="1">Leaves</tissue>
    </source>
</reference>
<evidence type="ECO:0000313" key="2">
    <source>
        <dbReference type="Proteomes" id="UP001056120"/>
    </source>
</evidence>
<proteinExistence type="predicted"/>
<protein>
    <submittedName>
        <fullName evidence="1">Uncharacterized protein</fullName>
    </submittedName>
</protein>
<dbReference type="EMBL" id="CM042021">
    <property type="protein sequence ID" value="KAI3819570.1"/>
    <property type="molecule type" value="Genomic_DNA"/>
</dbReference>
<sequence length="73" mass="8136">MAKDGVEKISEATCSGIKKNEDKLKAPHLEDIHLSIPVAAEEKKQNIEEITVNQKEMVLEILLADNRNVPTKV</sequence>
<name>A0ACB9JH08_9ASTR</name>
<keyword evidence="2" id="KW-1185">Reference proteome</keyword>
<comment type="caution">
    <text evidence="1">The sequence shown here is derived from an EMBL/GenBank/DDBJ whole genome shotgun (WGS) entry which is preliminary data.</text>
</comment>
<accession>A0ACB9JH08</accession>
<gene>
    <name evidence="1" type="ORF">L1987_13411</name>
</gene>
<dbReference type="Proteomes" id="UP001056120">
    <property type="component" value="Linkage Group LG04"/>
</dbReference>